<protein>
    <recommendedName>
        <fullName evidence="4">Permease</fullName>
    </recommendedName>
</protein>
<gene>
    <name evidence="2" type="ORF">E9934_14560</name>
</gene>
<dbReference type="OrthoDB" id="3812135at2"/>
<name>A0A4S8N3H8_9ACTN</name>
<feature type="transmembrane region" description="Helical" evidence="1">
    <location>
        <begin position="428"/>
        <end position="453"/>
    </location>
</feature>
<evidence type="ECO:0000313" key="2">
    <source>
        <dbReference type="EMBL" id="THV10538.1"/>
    </source>
</evidence>
<comment type="caution">
    <text evidence="2">The sequence shown here is derived from an EMBL/GenBank/DDBJ whole genome shotgun (WGS) entry which is preliminary data.</text>
</comment>
<keyword evidence="1" id="KW-0812">Transmembrane</keyword>
<dbReference type="EMBL" id="STGW01000010">
    <property type="protein sequence ID" value="THV10538.1"/>
    <property type="molecule type" value="Genomic_DNA"/>
</dbReference>
<feature type="transmembrane region" description="Helical" evidence="1">
    <location>
        <begin position="310"/>
        <end position="331"/>
    </location>
</feature>
<feature type="transmembrane region" description="Helical" evidence="1">
    <location>
        <begin position="134"/>
        <end position="154"/>
    </location>
</feature>
<feature type="transmembrane region" description="Helical" evidence="1">
    <location>
        <begin position="459"/>
        <end position="476"/>
    </location>
</feature>
<feature type="transmembrane region" description="Helical" evidence="1">
    <location>
        <begin position="286"/>
        <end position="304"/>
    </location>
</feature>
<feature type="transmembrane region" description="Helical" evidence="1">
    <location>
        <begin position="175"/>
        <end position="195"/>
    </location>
</feature>
<keyword evidence="1" id="KW-0472">Membrane</keyword>
<evidence type="ECO:0000256" key="1">
    <source>
        <dbReference type="SAM" id="Phobius"/>
    </source>
</evidence>
<dbReference type="AlphaFoldDB" id="A0A4S8N3H8"/>
<feature type="transmembrane region" description="Helical" evidence="1">
    <location>
        <begin position="386"/>
        <end position="407"/>
    </location>
</feature>
<dbReference type="Proteomes" id="UP000307087">
    <property type="component" value="Unassembled WGS sequence"/>
</dbReference>
<keyword evidence="3" id="KW-1185">Reference proteome</keyword>
<dbReference type="RefSeq" id="WP_136563616.1">
    <property type="nucleotide sequence ID" value="NZ_BAABLS010000006.1"/>
</dbReference>
<evidence type="ECO:0008006" key="4">
    <source>
        <dbReference type="Google" id="ProtNLM"/>
    </source>
</evidence>
<feature type="transmembrane region" description="Helical" evidence="1">
    <location>
        <begin position="352"/>
        <end position="374"/>
    </location>
</feature>
<organism evidence="2 3">
    <name type="scientific">Nocardioides caeni</name>
    <dbReference type="NCBI Taxonomy" id="574700"/>
    <lineage>
        <taxon>Bacteria</taxon>
        <taxon>Bacillati</taxon>
        <taxon>Actinomycetota</taxon>
        <taxon>Actinomycetes</taxon>
        <taxon>Propionibacteriales</taxon>
        <taxon>Nocardioidaceae</taxon>
        <taxon>Nocardioides</taxon>
    </lineage>
</organism>
<feature type="transmembrane region" description="Helical" evidence="1">
    <location>
        <begin position="24"/>
        <end position="47"/>
    </location>
</feature>
<proteinExistence type="predicted"/>
<accession>A0A4S8N3H8</accession>
<reference evidence="2 3" key="1">
    <citation type="journal article" date="2009" name="Int. J. Syst. Evol. Microbiol.">
        <title>Nocardioides caeni sp. nov., isolated from wastewater.</title>
        <authorList>
            <person name="Yoon J.H."/>
            <person name="Kang S.J."/>
            <person name="Park S."/>
            <person name="Kim W."/>
            <person name="Oh T.K."/>
        </authorList>
    </citation>
    <scope>NUCLEOTIDE SEQUENCE [LARGE SCALE GENOMIC DNA]</scope>
    <source>
        <strain evidence="2 3">DSM 23134</strain>
    </source>
</reference>
<evidence type="ECO:0000313" key="3">
    <source>
        <dbReference type="Proteomes" id="UP000307087"/>
    </source>
</evidence>
<keyword evidence="1" id="KW-1133">Transmembrane helix</keyword>
<sequence>MGSAVADLRHLLWFRAVTVRRPRAVRAALVAIVTVAVAAAVVPALVGASSATVDRWERALAPALAALVLVSVAGAAAGGGGRELLARDPASIHPISPVTDHLGALVLAPLNAGWLIQTVVLLQLVALVASPGGVVAVAGAQLVLLAWIVLATTLGQAVGWAVEWVRRGPAGVARVRVLIGAGVGVLAVVGAVPDWRGALVGWPARSTADALLGGALAQAVAVVALLAGSAFLVVLGAHLALLVARRPPRDEGRLETRTHPARDLPASDLAMMRRIDRASVWRSVPLRRGTIFLAVAPGVVALAGDLTWSALALMPGLVASGCVLLFGVNLWCLDGRGLLWRETLPVAPRVLVAARATVLAEILLAAGLLTLALGGIRAGVPHPTQALAVLLALVVVVGQAVSAGLRWSAAHPHAVDLRSARATPAPPLAMVGYSLRLALATTFTGLFFSTLAATGRADLAVALAVVLFAVSTVRILRAARRWSDPVQRAGVVAVVTA</sequence>
<feature type="transmembrane region" description="Helical" evidence="1">
    <location>
        <begin position="215"/>
        <end position="244"/>
    </location>
</feature>
<feature type="transmembrane region" description="Helical" evidence="1">
    <location>
        <begin position="59"/>
        <end position="81"/>
    </location>
</feature>
<feature type="transmembrane region" description="Helical" evidence="1">
    <location>
        <begin position="102"/>
        <end position="128"/>
    </location>
</feature>